<dbReference type="InterPro" id="IPR036249">
    <property type="entry name" value="Thioredoxin-like_sf"/>
</dbReference>
<organism evidence="3 4">
    <name type="scientific">Mesonia ostreae</name>
    <dbReference type="NCBI Taxonomy" id="861110"/>
    <lineage>
        <taxon>Bacteria</taxon>
        <taxon>Pseudomonadati</taxon>
        <taxon>Bacteroidota</taxon>
        <taxon>Flavobacteriia</taxon>
        <taxon>Flavobacteriales</taxon>
        <taxon>Flavobacteriaceae</taxon>
        <taxon>Mesonia</taxon>
    </lineage>
</organism>
<evidence type="ECO:0000313" key="4">
    <source>
        <dbReference type="Proteomes" id="UP001182991"/>
    </source>
</evidence>
<dbReference type="EMBL" id="JAVRBG010000012">
    <property type="protein sequence ID" value="MDT0295347.1"/>
    <property type="molecule type" value="Genomic_DNA"/>
</dbReference>
<gene>
    <name evidence="3" type="ORF">RLT85_11975</name>
</gene>
<dbReference type="PANTHER" id="PTHR42852">
    <property type="entry name" value="THIOL:DISULFIDE INTERCHANGE PROTEIN DSBE"/>
    <property type="match status" value="1"/>
</dbReference>
<dbReference type="InterPro" id="IPR000866">
    <property type="entry name" value="AhpC/TSA"/>
</dbReference>
<evidence type="ECO:0000256" key="1">
    <source>
        <dbReference type="ARBA" id="ARBA00023284"/>
    </source>
</evidence>
<dbReference type="RefSeq" id="WP_311402284.1">
    <property type="nucleotide sequence ID" value="NZ_JAVRBG010000012.1"/>
</dbReference>
<dbReference type="InterPro" id="IPR013766">
    <property type="entry name" value="Thioredoxin_domain"/>
</dbReference>
<name>A0ABU2KKY8_9FLAO</name>
<dbReference type="PANTHER" id="PTHR42852:SF17">
    <property type="entry name" value="THIOREDOXIN-LIKE PROTEIN HI_1115"/>
    <property type="match status" value="1"/>
</dbReference>
<dbReference type="InterPro" id="IPR017937">
    <property type="entry name" value="Thioredoxin_CS"/>
</dbReference>
<dbReference type="PROSITE" id="PS00194">
    <property type="entry name" value="THIOREDOXIN_1"/>
    <property type="match status" value="1"/>
</dbReference>
<dbReference type="CDD" id="cd02966">
    <property type="entry name" value="TlpA_like_family"/>
    <property type="match status" value="1"/>
</dbReference>
<dbReference type="InterPro" id="IPR050553">
    <property type="entry name" value="Thioredoxin_ResA/DsbE_sf"/>
</dbReference>
<dbReference type="Gene3D" id="3.40.30.10">
    <property type="entry name" value="Glutaredoxin"/>
    <property type="match status" value="1"/>
</dbReference>
<proteinExistence type="predicted"/>
<accession>A0ABU2KKY8</accession>
<feature type="domain" description="Thioredoxin" evidence="2">
    <location>
        <begin position="481"/>
        <end position="634"/>
    </location>
</feature>
<reference evidence="4" key="1">
    <citation type="submission" date="2023-07" db="EMBL/GenBank/DDBJ databases">
        <title>Isolating and identifying novel microbial strains from the Mariana Trench.</title>
        <authorList>
            <person name="Fu H."/>
        </authorList>
    </citation>
    <scope>NUCLEOTIDE SEQUENCE [LARGE SCALE GENOMIC DNA]</scope>
    <source>
        <strain evidence="4">T-y2</strain>
    </source>
</reference>
<sequence>MKIKYLSILASSALILASCQEEKKEDKDQGKDMGQLHLATEYPQAGKDLQISYNNTSEAVDGHYYYMVNGKMYPQDLDLEESSDLWKTTIKVPDSAQALAFNFKSEDEYDNNSKKGYILPLYTKDKKLVAGSNANMGIYYVNLAPEFGAEIPADSSMALIDKDLKENKNIQRNLDRMYVSMLANSNEDKAKAYAKKRLASYQNKELNEEEQTTLLIFHQIIGNKAKVDSITKLMASKYPKGSAAKRTYAMRVYQASSLEDKLNALADYNENVGKDSFEKDFILSNIAEEYFEKGDQEKFKKYTDQISNNTQKASSYNSIAWNMTEKEENLDMAAELSKNSLDIIKKEQESFAGKTDFQTKRQYSKNLDRTYGMYADTYAYILFKQGNTEQAIKYQTKAIGEGNDPELNERYIEYLASAEKNDKVIKESEKFIANNNATKKVKDAYRAAVLNNDVNGAEADEKLSNLEAKADKLLMADLKKEMLDEDATDFNLKNLAGEQVSLESLKGKTVVLDFWATWCGPCKASFPGMQKAVDNYKDNENVEILFVNTMESGDEATRVKKAGDYISSNSYSFDVLMDTPVKEGSRKFSTSSNYGITGIPTKIIIGPSGKIKFKKVGYSGNNEQMIKEIDMMIKLINS</sequence>
<keyword evidence="1" id="KW-0676">Redox-active center</keyword>
<dbReference type="Proteomes" id="UP001182991">
    <property type="component" value="Unassembled WGS sequence"/>
</dbReference>
<dbReference type="SUPFAM" id="SSF52833">
    <property type="entry name" value="Thioredoxin-like"/>
    <property type="match status" value="1"/>
</dbReference>
<evidence type="ECO:0000259" key="2">
    <source>
        <dbReference type="PROSITE" id="PS51352"/>
    </source>
</evidence>
<comment type="caution">
    <text evidence="3">The sequence shown here is derived from an EMBL/GenBank/DDBJ whole genome shotgun (WGS) entry which is preliminary data.</text>
</comment>
<dbReference type="Pfam" id="PF00578">
    <property type="entry name" value="AhpC-TSA"/>
    <property type="match status" value="1"/>
</dbReference>
<dbReference type="PROSITE" id="PS51352">
    <property type="entry name" value="THIOREDOXIN_2"/>
    <property type="match status" value="1"/>
</dbReference>
<protein>
    <submittedName>
        <fullName evidence="3">TlpA disulfide reductase family protein</fullName>
    </submittedName>
</protein>
<dbReference type="PROSITE" id="PS51257">
    <property type="entry name" value="PROKAR_LIPOPROTEIN"/>
    <property type="match status" value="1"/>
</dbReference>
<keyword evidence="4" id="KW-1185">Reference proteome</keyword>
<evidence type="ECO:0000313" key="3">
    <source>
        <dbReference type="EMBL" id="MDT0295347.1"/>
    </source>
</evidence>